<evidence type="ECO:0000259" key="2">
    <source>
        <dbReference type="Pfam" id="PF03190"/>
    </source>
</evidence>
<accession>A0A6L3ZFX4</accession>
<dbReference type="PIRSF" id="PIRSF006402">
    <property type="entry name" value="UCP006402_thioredoxin"/>
    <property type="match status" value="1"/>
</dbReference>
<dbReference type="Proteomes" id="UP000484164">
    <property type="component" value="Unassembled WGS sequence"/>
</dbReference>
<reference evidence="3 4" key="1">
    <citation type="submission" date="2019-10" db="EMBL/GenBank/DDBJ databases">
        <title>Genome sequence of Phaeocystidibacter marisrubri JCM30614 (type strain).</title>
        <authorList>
            <person name="Bowman J.P."/>
        </authorList>
    </citation>
    <scope>NUCLEOTIDE SEQUENCE [LARGE SCALE GENOMIC DNA]</scope>
    <source>
        <strain evidence="3 4">JCM 30614</strain>
    </source>
</reference>
<dbReference type="GO" id="GO:0005975">
    <property type="term" value="P:carbohydrate metabolic process"/>
    <property type="evidence" value="ECO:0007669"/>
    <property type="project" value="InterPro"/>
</dbReference>
<sequence length="693" mass="79055">MTIQRTITFRLHLYLFSALFAMLSCTPNNTSSMNHLKNSSSPYLLQHAHQPVDWYPWGEEALQKAVEEDKLIIISVGYSTCHWCHVMAHETFDDDSVAAFMNENFICIKVDREERPDIDQVYMRAVQMMTGQGGWPLNCVALPDGRPIWGGTYFPKDRWVASLSKILEVRKDDPASVIDYASKLQEGMQISSTLVASEDPVPMDTELFHVMRHNWSRRWDTTEGGPNKAPKFPLPNNYQFLLRYGIQFEDSAALNQTKLTLDAMFKGGLYDHVGGGFTRYSTDAQWRIPHFEKMLYDNGQLLELYANAYKVWKDENYEHVMRQTIGFLNREMKAENGLFYSALDADSEGEEGKFYVWTTGEIKSVLGDDFDRFAELTDWNGRAHWEDENHVILIHPKNTPTLPEWTKWMSLLSAKRDERIRPSTDTKLLSAWNALAISGMIESALALQDNNLKSECIELGNLYYTSFIEGNHVWHAYGENGGYIKGFADDYALSIRLFLKLNTISGNEIWLQRAEEITESALNLFGNPDSPLLWYTSSSHEELVAKSQETEDNVIPSANGLMARNLFQLARALGKSEWEERAQAMTELVIPQAESYPESYTEWAQCALDMHGPFREVALVGENGSDLAFEMGATYHPSALILSSDTKSNEPPFESRFIPGETFIYVCEDRRCQLPVRSIEEAQALIPVKIEDQ</sequence>
<dbReference type="PROSITE" id="PS51257">
    <property type="entry name" value="PROKAR_LIPOPROTEIN"/>
    <property type="match status" value="1"/>
</dbReference>
<dbReference type="InterPro" id="IPR024705">
    <property type="entry name" value="Ssp411"/>
</dbReference>
<keyword evidence="1" id="KW-0732">Signal</keyword>
<keyword evidence="4" id="KW-1185">Reference proteome</keyword>
<dbReference type="CDD" id="cd02955">
    <property type="entry name" value="SSP411"/>
    <property type="match status" value="1"/>
</dbReference>
<feature type="domain" description="Spermatogenesis-associated protein 20-like TRX" evidence="2">
    <location>
        <begin position="34"/>
        <end position="168"/>
    </location>
</feature>
<evidence type="ECO:0000256" key="1">
    <source>
        <dbReference type="SAM" id="SignalP"/>
    </source>
</evidence>
<evidence type="ECO:0000313" key="4">
    <source>
        <dbReference type="Proteomes" id="UP000484164"/>
    </source>
</evidence>
<dbReference type="InterPro" id="IPR008928">
    <property type="entry name" value="6-hairpin_glycosidase_sf"/>
</dbReference>
<dbReference type="InterPro" id="IPR004879">
    <property type="entry name" value="Ssp411-like_TRX"/>
</dbReference>
<dbReference type="InterPro" id="IPR036249">
    <property type="entry name" value="Thioredoxin-like_sf"/>
</dbReference>
<dbReference type="PANTHER" id="PTHR42899:SF1">
    <property type="entry name" value="SPERMATOGENESIS-ASSOCIATED PROTEIN 20"/>
    <property type="match status" value="1"/>
</dbReference>
<dbReference type="Pfam" id="PF03190">
    <property type="entry name" value="Thioredox_DsbH"/>
    <property type="match status" value="1"/>
</dbReference>
<dbReference type="OrthoDB" id="9762614at2"/>
<protein>
    <submittedName>
        <fullName evidence="3">Thioredoxin domain-containing protein</fullName>
    </submittedName>
</protein>
<dbReference type="SUPFAM" id="SSF52833">
    <property type="entry name" value="Thioredoxin-like"/>
    <property type="match status" value="1"/>
</dbReference>
<gene>
    <name evidence="3" type="ORF">F8C82_00685</name>
</gene>
<feature type="signal peptide" evidence="1">
    <location>
        <begin position="1"/>
        <end position="30"/>
    </location>
</feature>
<organism evidence="3 4">
    <name type="scientific">Phaeocystidibacter marisrubri</name>
    <dbReference type="NCBI Taxonomy" id="1577780"/>
    <lineage>
        <taxon>Bacteria</taxon>
        <taxon>Pseudomonadati</taxon>
        <taxon>Bacteroidota</taxon>
        <taxon>Flavobacteriia</taxon>
        <taxon>Flavobacteriales</taxon>
        <taxon>Phaeocystidibacteraceae</taxon>
        <taxon>Phaeocystidibacter</taxon>
    </lineage>
</organism>
<dbReference type="Gene3D" id="3.40.30.10">
    <property type="entry name" value="Glutaredoxin"/>
    <property type="match status" value="1"/>
</dbReference>
<dbReference type="EMBL" id="WBVQ01000001">
    <property type="protein sequence ID" value="KAB2816946.1"/>
    <property type="molecule type" value="Genomic_DNA"/>
</dbReference>
<dbReference type="AlphaFoldDB" id="A0A6L3ZFX4"/>
<comment type="caution">
    <text evidence="3">The sequence shown here is derived from an EMBL/GenBank/DDBJ whole genome shotgun (WGS) entry which is preliminary data.</text>
</comment>
<proteinExistence type="predicted"/>
<dbReference type="SUPFAM" id="SSF48208">
    <property type="entry name" value="Six-hairpin glycosidases"/>
    <property type="match status" value="1"/>
</dbReference>
<feature type="chain" id="PRO_5026800406" evidence="1">
    <location>
        <begin position="31"/>
        <end position="693"/>
    </location>
</feature>
<dbReference type="PANTHER" id="PTHR42899">
    <property type="entry name" value="SPERMATOGENESIS-ASSOCIATED PROTEIN 20"/>
    <property type="match status" value="1"/>
</dbReference>
<name>A0A6L3ZFX4_9FLAO</name>
<evidence type="ECO:0000313" key="3">
    <source>
        <dbReference type="EMBL" id="KAB2816946.1"/>
    </source>
</evidence>